<reference evidence="3 4" key="1">
    <citation type="journal article" date="2018" name="Evol. Lett.">
        <title>Horizontal gene cluster transfer increased hallucinogenic mushroom diversity.</title>
        <authorList>
            <person name="Reynolds H.T."/>
            <person name="Vijayakumar V."/>
            <person name="Gluck-Thaler E."/>
            <person name="Korotkin H.B."/>
            <person name="Matheny P.B."/>
            <person name="Slot J.C."/>
        </authorList>
    </citation>
    <scope>NUCLEOTIDE SEQUENCE [LARGE SCALE GENOMIC DNA]</scope>
    <source>
        <strain evidence="3 4">2631</strain>
    </source>
</reference>
<gene>
    <name evidence="3" type="ORF">CVT25_011867</name>
</gene>
<keyword evidence="4" id="KW-1185">Reference proteome</keyword>
<comment type="caution">
    <text evidence="3">The sequence shown here is derived from an EMBL/GenBank/DDBJ whole genome shotgun (WGS) entry which is preliminary data.</text>
</comment>
<feature type="compositionally biased region" description="Basic and acidic residues" evidence="1">
    <location>
        <begin position="267"/>
        <end position="288"/>
    </location>
</feature>
<keyword evidence="2" id="KW-0472">Membrane</keyword>
<evidence type="ECO:0000313" key="4">
    <source>
        <dbReference type="Proteomes" id="UP000283269"/>
    </source>
</evidence>
<organism evidence="3 4">
    <name type="scientific">Psilocybe cyanescens</name>
    <dbReference type="NCBI Taxonomy" id="93625"/>
    <lineage>
        <taxon>Eukaryota</taxon>
        <taxon>Fungi</taxon>
        <taxon>Dikarya</taxon>
        <taxon>Basidiomycota</taxon>
        <taxon>Agaricomycotina</taxon>
        <taxon>Agaricomycetes</taxon>
        <taxon>Agaricomycetidae</taxon>
        <taxon>Agaricales</taxon>
        <taxon>Agaricineae</taxon>
        <taxon>Strophariaceae</taxon>
        <taxon>Psilocybe</taxon>
    </lineage>
</organism>
<dbReference type="STRING" id="93625.A0A409WIZ4"/>
<feature type="transmembrane region" description="Helical" evidence="2">
    <location>
        <begin position="75"/>
        <end position="97"/>
    </location>
</feature>
<keyword evidence="2" id="KW-0812">Transmembrane</keyword>
<feature type="region of interest" description="Disordered" evidence="1">
    <location>
        <begin position="1"/>
        <end position="24"/>
    </location>
</feature>
<protein>
    <submittedName>
        <fullName evidence="3">Uncharacterized protein</fullName>
    </submittedName>
</protein>
<accession>A0A409WIZ4</accession>
<feature type="region of interest" description="Disordered" evidence="1">
    <location>
        <begin position="267"/>
        <end position="326"/>
    </location>
</feature>
<dbReference type="InParanoid" id="A0A409WIZ4"/>
<dbReference type="OrthoDB" id="10405497at2759"/>
<evidence type="ECO:0000256" key="2">
    <source>
        <dbReference type="SAM" id="Phobius"/>
    </source>
</evidence>
<keyword evidence="2" id="KW-1133">Transmembrane helix</keyword>
<feature type="transmembrane region" description="Helical" evidence="2">
    <location>
        <begin position="221"/>
        <end position="242"/>
    </location>
</feature>
<dbReference type="EMBL" id="NHYD01003417">
    <property type="protein sequence ID" value="PPQ78472.1"/>
    <property type="molecule type" value="Genomic_DNA"/>
</dbReference>
<evidence type="ECO:0000256" key="1">
    <source>
        <dbReference type="SAM" id="MobiDB-lite"/>
    </source>
</evidence>
<sequence length="326" mass="35505">MVMKAPVAPLKQRANPSADLASSPRPESIIMKSQLQQDFIENFTAARIMADSDRSTARTRVDSANTKLPWLKRRVFFLFTAFAFCAAGAGVALNAIIKLNNKVNRDGALVTTTGLGVTIDINNVYVTGILSVVAAFGIVVTTAAFIAYTLWPRRSYGEYILSQSVFLTGWTAWLFITLVAETAFYNTSRPRVTVTGGDLGVVQIDDLRAAYRPIKYLRNSIILLWFSWISVLICTCVLFVAANQVKISRSPGPKKYGLTAEELAGLPKRDLGHRHDPDGLEGVKEKAPRSPATAPSGKDSNPEVVLGDLEKGVETTPSKENAVEVL</sequence>
<feature type="transmembrane region" description="Helical" evidence="2">
    <location>
        <begin position="124"/>
        <end position="148"/>
    </location>
</feature>
<dbReference type="Proteomes" id="UP000283269">
    <property type="component" value="Unassembled WGS sequence"/>
</dbReference>
<proteinExistence type="predicted"/>
<feature type="transmembrane region" description="Helical" evidence="2">
    <location>
        <begin position="160"/>
        <end position="180"/>
    </location>
</feature>
<name>A0A409WIZ4_PSICY</name>
<evidence type="ECO:0000313" key="3">
    <source>
        <dbReference type="EMBL" id="PPQ78472.1"/>
    </source>
</evidence>
<dbReference type="AlphaFoldDB" id="A0A409WIZ4"/>